<gene>
    <name evidence="6" type="ORF">C8C77_10572</name>
</gene>
<dbReference type="InterPro" id="IPR013154">
    <property type="entry name" value="ADH-like_N"/>
</dbReference>
<dbReference type="GO" id="GO:0008270">
    <property type="term" value="F:zinc ion binding"/>
    <property type="evidence" value="ECO:0007669"/>
    <property type="project" value="InterPro"/>
</dbReference>
<dbReference type="Gene3D" id="3.40.50.720">
    <property type="entry name" value="NAD(P)-binding Rossmann-like Domain"/>
    <property type="match status" value="1"/>
</dbReference>
<dbReference type="Pfam" id="PF00107">
    <property type="entry name" value="ADH_zinc_N"/>
    <property type="match status" value="1"/>
</dbReference>
<dbReference type="Pfam" id="PF08240">
    <property type="entry name" value="ADH_N"/>
    <property type="match status" value="1"/>
</dbReference>
<name>A0A4R7Z712_9FIRM</name>
<dbReference type="SMART" id="SM00829">
    <property type="entry name" value="PKS_ER"/>
    <property type="match status" value="1"/>
</dbReference>
<comment type="cofactor">
    <cofactor evidence="4">
        <name>Zn(2+)</name>
        <dbReference type="ChEBI" id="CHEBI:29105"/>
    </cofactor>
</comment>
<dbReference type="RefSeq" id="WP_111570680.1">
    <property type="nucleotide sequence ID" value="NZ_QLME01000001.1"/>
</dbReference>
<accession>A0A4R7Z712</accession>
<dbReference type="InterPro" id="IPR036291">
    <property type="entry name" value="NAD(P)-bd_dom_sf"/>
</dbReference>
<dbReference type="PANTHER" id="PTHR43401">
    <property type="entry name" value="L-THREONINE 3-DEHYDROGENASE"/>
    <property type="match status" value="1"/>
</dbReference>
<feature type="domain" description="Enoyl reductase (ER)" evidence="5">
    <location>
        <begin position="10"/>
        <end position="335"/>
    </location>
</feature>
<organism evidence="6 7">
    <name type="scientific">Halanaerobium saccharolyticum</name>
    <dbReference type="NCBI Taxonomy" id="43595"/>
    <lineage>
        <taxon>Bacteria</taxon>
        <taxon>Bacillati</taxon>
        <taxon>Bacillota</taxon>
        <taxon>Clostridia</taxon>
        <taxon>Halanaerobiales</taxon>
        <taxon>Halanaerobiaceae</taxon>
        <taxon>Halanaerobium</taxon>
    </lineage>
</organism>
<comment type="similarity">
    <text evidence="4">Belongs to the zinc-containing alcohol dehydrogenase family.</text>
</comment>
<keyword evidence="1 4" id="KW-0479">Metal-binding</keyword>
<dbReference type="PROSITE" id="PS00059">
    <property type="entry name" value="ADH_ZINC"/>
    <property type="match status" value="1"/>
</dbReference>
<proteinExistence type="inferred from homology"/>
<evidence type="ECO:0000256" key="2">
    <source>
        <dbReference type="ARBA" id="ARBA00022833"/>
    </source>
</evidence>
<keyword evidence="3" id="KW-0560">Oxidoreductase</keyword>
<protein>
    <submittedName>
        <fullName evidence="6">L-iditol 2-dehydrogenase</fullName>
    </submittedName>
</protein>
<dbReference type="AlphaFoldDB" id="A0A4R7Z712"/>
<sequence length="336" mass="37024">MKALALTKAGDPFEIIDVEEPEIRKDDQVKIKIHGTGVCGGDLSDYLNPPVLKKESIILGHEYSGEIVAVGSKVNNLNVGDRVIAESSAGCEKCIYCRDGYTNLCLDRKGISGSYTDYIVVPARYVYKLPEQISLDLATLSEPLACVINALEKTKIRPGDLVVVIGPGPLGIFTSYLARLKGARVFLVGRSSSKKRLEIAKDKLNLNIINSDKINVKKYISDLSKYGAETVFGCAGSEQVVNLAFDLVKKGGSYIELGLFNASSQNINFEKIVTKEIKVTGAVSHRPDSWDRLLKLYQSGVLKDLEKIITNKYPIKDWKTAFENLKAREDLKAVLY</sequence>
<dbReference type="InterPro" id="IPR020843">
    <property type="entry name" value="ER"/>
</dbReference>
<dbReference type="Gene3D" id="3.90.180.10">
    <property type="entry name" value="Medium-chain alcohol dehydrogenases, catalytic domain"/>
    <property type="match status" value="1"/>
</dbReference>
<dbReference type="Proteomes" id="UP000294697">
    <property type="component" value="Unassembled WGS sequence"/>
</dbReference>
<comment type="caution">
    <text evidence="6">The sequence shown here is derived from an EMBL/GenBank/DDBJ whole genome shotgun (WGS) entry which is preliminary data.</text>
</comment>
<keyword evidence="2 4" id="KW-0862">Zinc</keyword>
<dbReference type="InterPro" id="IPR013149">
    <property type="entry name" value="ADH-like_C"/>
</dbReference>
<dbReference type="InterPro" id="IPR011032">
    <property type="entry name" value="GroES-like_sf"/>
</dbReference>
<evidence type="ECO:0000256" key="1">
    <source>
        <dbReference type="ARBA" id="ARBA00022723"/>
    </source>
</evidence>
<dbReference type="SUPFAM" id="SSF51735">
    <property type="entry name" value="NAD(P)-binding Rossmann-fold domains"/>
    <property type="match status" value="1"/>
</dbReference>
<dbReference type="InterPro" id="IPR050129">
    <property type="entry name" value="Zn_alcohol_dh"/>
</dbReference>
<evidence type="ECO:0000259" key="5">
    <source>
        <dbReference type="SMART" id="SM00829"/>
    </source>
</evidence>
<evidence type="ECO:0000313" key="6">
    <source>
        <dbReference type="EMBL" id="TDW06436.1"/>
    </source>
</evidence>
<dbReference type="EMBL" id="SODA01000005">
    <property type="protein sequence ID" value="TDW06436.1"/>
    <property type="molecule type" value="Genomic_DNA"/>
</dbReference>
<dbReference type="InterPro" id="IPR002328">
    <property type="entry name" value="ADH_Zn_CS"/>
</dbReference>
<reference evidence="6 7" key="1">
    <citation type="submission" date="2019-03" db="EMBL/GenBank/DDBJ databases">
        <title>Subsurface microbial communities from deep shales in Ohio and West Virginia, USA.</title>
        <authorList>
            <person name="Wrighton K."/>
        </authorList>
    </citation>
    <scope>NUCLEOTIDE SEQUENCE [LARGE SCALE GENOMIC DNA]</scope>
    <source>
        <strain evidence="6 7">MSL9.2</strain>
    </source>
</reference>
<evidence type="ECO:0000313" key="7">
    <source>
        <dbReference type="Proteomes" id="UP000294697"/>
    </source>
</evidence>
<dbReference type="PANTHER" id="PTHR43401:SF2">
    <property type="entry name" value="L-THREONINE 3-DEHYDROGENASE"/>
    <property type="match status" value="1"/>
</dbReference>
<dbReference type="SUPFAM" id="SSF50129">
    <property type="entry name" value="GroES-like"/>
    <property type="match status" value="1"/>
</dbReference>
<evidence type="ECO:0000256" key="4">
    <source>
        <dbReference type="RuleBase" id="RU361277"/>
    </source>
</evidence>
<dbReference type="GO" id="GO:0016491">
    <property type="term" value="F:oxidoreductase activity"/>
    <property type="evidence" value="ECO:0007669"/>
    <property type="project" value="UniProtKB-KW"/>
</dbReference>
<dbReference type="OrthoDB" id="9769198at2"/>
<evidence type="ECO:0000256" key="3">
    <source>
        <dbReference type="ARBA" id="ARBA00023002"/>
    </source>
</evidence>